<feature type="disulfide bond" evidence="1">
    <location>
        <begin position="104"/>
        <end position="113"/>
    </location>
</feature>
<gene>
    <name evidence="6" type="ORF">TEA_029939</name>
</gene>
<evidence type="ECO:0000256" key="4">
    <source>
        <dbReference type="SAM" id="SignalP"/>
    </source>
</evidence>
<evidence type="ECO:0000313" key="6">
    <source>
        <dbReference type="EMBL" id="THG22023.1"/>
    </source>
</evidence>
<dbReference type="EMBL" id="SDRB02001022">
    <property type="protein sequence ID" value="THG22023.1"/>
    <property type="molecule type" value="Genomic_DNA"/>
</dbReference>
<feature type="compositionally biased region" description="Basic and acidic residues" evidence="2">
    <location>
        <begin position="219"/>
        <end position="228"/>
    </location>
</feature>
<dbReference type="CDD" id="cd00054">
    <property type="entry name" value="EGF_CA"/>
    <property type="match status" value="1"/>
</dbReference>
<dbReference type="Pfam" id="PF00008">
    <property type="entry name" value="EGF"/>
    <property type="match status" value="1"/>
</dbReference>
<keyword evidence="1" id="KW-0245">EGF-like domain</keyword>
<proteinExistence type="predicted"/>
<sequence>MSIGMEVVYLVILSLFLGSTNIVKAAAALPCNDYRCKTGSCNSTGHCICNLPDPSTILDGDRPFQGGRFCDEEMTMCDGTNSFWCGNGGTCEEIVQGESYKCQCQTGHSGEHCELTGAPCGDIFCFHGGACLVENDVYSTTNSIGLHQEESNGDVNWFTVVVAVLCSVGAVAAGAMICFKKFFSNKYTSVPKFQQLSQIQSHGILDDNDEDDNGVDAHNSIHNDHSPL</sequence>
<feature type="chain" id="PRO_5020659267" description="EGF-like domain-containing protein" evidence="4">
    <location>
        <begin position="29"/>
        <end position="228"/>
    </location>
</feature>
<evidence type="ECO:0000256" key="2">
    <source>
        <dbReference type="SAM" id="MobiDB-lite"/>
    </source>
</evidence>
<dbReference type="SUPFAM" id="SSF57196">
    <property type="entry name" value="EGF/Laminin"/>
    <property type="match status" value="1"/>
</dbReference>
<feature type="signal peptide" evidence="4">
    <location>
        <begin position="1"/>
        <end position="28"/>
    </location>
</feature>
<dbReference type="InterPro" id="IPR000742">
    <property type="entry name" value="EGF"/>
</dbReference>
<feature type="region of interest" description="Disordered" evidence="2">
    <location>
        <begin position="204"/>
        <end position="228"/>
    </location>
</feature>
<evidence type="ECO:0000256" key="1">
    <source>
        <dbReference type="PROSITE-ProRule" id="PRU00076"/>
    </source>
</evidence>
<comment type="caution">
    <text evidence="1">Lacks conserved residue(s) required for the propagation of feature annotation.</text>
</comment>
<organism evidence="6 7">
    <name type="scientific">Camellia sinensis var. sinensis</name>
    <name type="common">China tea</name>
    <dbReference type="NCBI Taxonomy" id="542762"/>
    <lineage>
        <taxon>Eukaryota</taxon>
        <taxon>Viridiplantae</taxon>
        <taxon>Streptophyta</taxon>
        <taxon>Embryophyta</taxon>
        <taxon>Tracheophyta</taxon>
        <taxon>Spermatophyta</taxon>
        <taxon>Magnoliopsida</taxon>
        <taxon>eudicotyledons</taxon>
        <taxon>Gunneridae</taxon>
        <taxon>Pentapetalae</taxon>
        <taxon>asterids</taxon>
        <taxon>Ericales</taxon>
        <taxon>Theaceae</taxon>
        <taxon>Camellia</taxon>
    </lineage>
</organism>
<feature type="transmembrane region" description="Helical" evidence="3">
    <location>
        <begin position="157"/>
        <end position="179"/>
    </location>
</feature>
<keyword evidence="4" id="KW-0732">Signal</keyword>
<protein>
    <recommendedName>
        <fullName evidence="5">EGF-like domain-containing protein</fullName>
    </recommendedName>
</protein>
<keyword evidence="7" id="KW-1185">Reference proteome</keyword>
<accession>A0A4S4EY81</accession>
<dbReference type="Gene3D" id="2.10.25.10">
    <property type="entry name" value="Laminin"/>
    <property type="match status" value="1"/>
</dbReference>
<feature type="domain" description="EGF-like" evidence="5">
    <location>
        <begin position="73"/>
        <end position="114"/>
    </location>
</feature>
<keyword evidence="3" id="KW-0812">Transmembrane</keyword>
<name>A0A4S4EY81_CAMSN</name>
<evidence type="ECO:0000313" key="7">
    <source>
        <dbReference type="Proteomes" id="UP000306102"/>
    </source>
</evidence>
<dbReference type="AlphaFoldDB" id="A0A4S4EY81"/>
<dbReference type="Proteomes" id="UP000306102">
    <property type="component" value="Unassembled WGS sequence"/>
</dbReference>
<dbReference type="PROSITE" id="PS00022">
    <property type="entry name" value="EGF_1"/>
    <property type="match status" value="1"/>
</dbReference>
<dbReference type="STRING" id="542762.A0A4S4EY81"/>
<keyword evidence="3" id="KW-1133">Transmembrane helix</keyword>
<evidence type="ECO:0000259" key="5">
    <source>
        <dbReference type="PROSITE" id="PS50026"/>
    </source>
</evidence>
<reference evidence="6 7" key="1">
    <citation type="journal article" date="2018" name="Proc. Natl. Acad. Sci. U.S.A.">
        <title>Draft genome sequence of Camellia sinensis var. sinensis provides insights into the evolution of the tea genome and tea quality.</title>
        <authorList>
            <person name="Wei C."/>
            <person name="Yang H."/>
            <person name="Wang S."/>
            <person name="Zhao J."/>
            <person name="Liu C."/>
            <person name="Gao L."/>
            <person name="Xia E."/>
            <person name="Lu Y."/>
            <person name="Tai Y."/>
            <person name="She G."/>
            <person name="Sun J."/>
            <person name="Cao H."/>
            <person name="Tong W."/>
            <person name="Gao Q."/>
            <person name="Li Y."/>
            <person name="Deng W."/>
            <person name="Jiang X."/>
            <person name="Wang W."/>
            <person name="Chen Q."/>
            <person name="Zhang S."/>
            <person name="Li H."/>
            <person name="Wu J."/>
            <person name="Wang P."/>
            <person name="Li P."/>
            <person name="Shi C."/>
            <person name="Zheng F."/>
            <person name="Jian J."/>
            <person name="Huang B."/>
            <person name="Shan D."/>
            <person name="Shi M."/>
            <person name="Fang C."/>
            <person name="Yue Y."/>
            <person name="Li F."/>
            <person name="Li D."/>
            <person name="Wei S."/>
            <person name="Han B."/>
            <person name="Jiang C."/>
            <person name="Yin Y."/>
            <person name="Xia T."/>
            <person name="Zhang Z."/>
            <person name="Bennetzen J.L."/>
            <person name="Zhao S."/>
            <person name="Wan X."/>
        </authorList>
    </citation>
    <scope>NUCLEOTIDE SEQUENCE [LARGE SCALE GENOMIC DNA]</scope>
    <source>
        <strain evidence="7">cv. Shuchazao</strain>
        <tissue evidence="6">Leaf</tissue>
    </source>
</reference>
<feature type="disulfide bond" evidence="1">
    <location>
        <begin position="85"/>
        <end position="102"/>
    </location>
</feature>
<keyword evidence="3" id="KW-0472">Membrane</keyword>
<comment type="caution">
    <text evidence="6">The sequence shown here is derived from an EMBL/GenBank/DDBJ whole genome shotgun (WGS) entry which is preliminary data.</text>
</comment>
<keyword evidence="1" id="KW-1015">Disulfide bond</keyword>
<evidence type="ECO:0000256" key="3">
    <source>
        <dbReference type="SAM" id="Phobius"/>
    </source>
</evidence>
<dbReference type="PROSITE" id="PS50026">
    <property type="entry name" value="EGF_3"/>
    <property type="match status" value="1"/>
</dbReference>